<feature type="transmembrane region" description="Helical" evidence="5">
    <location>
        <begin position="615"/>
        <end position="635"/>
    </location>
</feature>
<keyword evidence="9" id="KW-1185">Reference proteome</keyword>
<evidence type="ECO:0000259" key="7">
    <source>
        <dbReference type="PROSITE" id="PS51292"/>
    </source>
</evidence>
<feature type="transmembrane region" description="Helical" evidence="5">
    <location>
        <begin position="704"/>
        <end position="725"/>
    </location>
</feature>
<dbReference type="RefSeq" id="XP_052904672.1">
    <property type="nucleotide sequence ID" value="XM_053048867.1"/>
</dbReference>
<dbReference type="GO" id="GO:0008270">
    <property type="term" value="F:zinc ion binding"/>
    <property type="evidence" value="ECO:0007669"/>
    <property type="project" value="UniProtKB-KW"/>
</dbReference>
<feature type="transmembrane region" description="Helical" evidence="5">
    <location>
        <begin position="525"/>
        <end position="558"/>
    </location>
</feature>
<protein>
    <recommendedName>
        <fullName evidence="10">RING-CH-type domain-containing protein</fullName>
    </recommendedName>
</protein>
<evidence type="ECO:0000256" key="1">
    <source>
        <dbReference type="ARBA" id="ARBA00022723"/>
    </source>
</evidence>
<name>A0A086J1U9_NEMA1</name>
<dbReference type="PROSITE" id="PS51292">
    <property type="entry name" value="ZF_RING_CH"/>
    <property type="match status" value="1"/>
</dbReference>
<evidence type="ECO:0000256" key="3">
    <source>
        <dbReference type="ARBA" id="ARBA00022833"/>
    </source>
</evidence>
<feature type="transmembrane region" description="Helical" evidence="5">
    <location>
        <begin position="342"/>
        <end position="363"/>
    </location>
</feature>
<feature type="domain" description="RING-type" evidence="6">
    <location>
        <begin position="12"/>
        <end position="55"/>
    </location>
</feature>
<feature type="transmembrane region" description="Helical" evidence="5">
    <location>
        <begin position="655"/>
        <end position="683"/>
    </location>
</feature>
<dbReference type="HOGENOM" id="CLU_368049_0_0_1"/>
<dbReference type="EMBL" id="AKIJ01000003">
    <property type="protein sequence ID" value="KFG26117.1"/>
    <property type="molecule type" value="Genomic_DNA"/>
</dbReference>
<feature type="transmembrane region" description="Helical" evidence="5">
    <location>
        <begin position="189"/>
        <end position="211"/>
    </location>
</feature>
<evidence type="ECO:0000256" key="4">
    <source>
        <dbReference type="PROSITE-ProRule" id="PRU00175"/>
    </source>
</evidence>
<evidence type="ECO:0008006" key="10">
    <source>
        <dbReference type="Google" id="ProtNLM"/>
    </source>
</evidence>
<dbReference type="Pfam" id="PF12906">
    <property type="entry name" value="RINGv"/>
    <property type="match status" value="1"/>
</dbReference>
<keyword evidence="1" id="KW-0479">Metal-binding</keyword>
<accession>A0A086J1U9</accession>
<feature type="domain" description="RING-CH-type" evidence="7">
    <location>
        <begin position="4"/>
        <end position="62"/>
    </location>
</feature>
<feature type="transmembrane region" description="Helical" evidence="5">
    <location>
        <begin position="223"/>
        <end position="241"/>
    </location>
</feature>
<dbReference type="SMART" id="SM00744">
    <property type="entry name" value="RINGv"/>
    <property type="match status" value="1"/>
</dbReference>
<keyword evidence="2 4" id="KW-0863">Zinc-finger</keyword>
<sequence>MRLQEDHAPENCKICHTPEEKNKALITPCKCTIKVHSSCMLAIIHKTRQETCPNCAHPMKLKKLYCNKTYAILKNTIKYIKNIFRHRRAPMVPPWRMIFHKISTHIRYTIMRTIRVDHLNILYDKINKLIILQEYNDAFINHTRIIAESAKSPVSLQNIFNVIIYEDTPNTTRINNPLINWSIFLQENILVTITTGIVPLLFTLYVIILGIMKTRGVLNHRRYAVIFHILHIYSKICIMLWLRYVALPYGISRVITGFAVEIILILEKMAVLDRFMVLGVYPAYIHVIFGNLVIITTESLITEGFSHVIRPGLVNSLCPTELTLENIIKDRVITVICGYTRVLTMFIGFAAGLACTHLLFWYSSIYFQELFNFPKISEWQSPYLQDIYIFLLFLNLFFEYFPIRKTSQLVHNFLKNIPIFLSKILEINSFIFNEKILPDTNPTNLKYFPSKNIPYSHEEIKKRAIIPVTDDEKNIYFDGNGEIRKLTLSKFEYSEIQWDNNIITHRKAELLYNPMYSLYSVPKFWLFRVVIFIFSLSLGLSLIIYGITLGVSLFLFGLFRVTSGYNGLNRVMSGYIGLKSGYFGLNQVLIWPLVIITTGTGVLLMGKGRRLMTGLFWIIYMCLVPFISVVIYALINSCMPELMALCNVSFENIVWSMSIIMGSMVMLGYGYASVLFWMVRVILMLVYYNLGYIYIKAKITDISLFGKLIIVMFPYLVSTIFILFWEICLFIRKLPYMVISCFSEKVCEVVLLNYPDY</sequence>
<dbReference type="Proteomes" id="UP000054524">
    <property type="component" value="Unassembled WGS sequence"/>
</dbReference>
<feature type="transmembrane region" description="Helical" evidence="5">
    <location>
        <begin position="247"/>
        <end position="266"/>
    </location>
</feature>
<dbReference type="PROSITE" id="PS50089">
    <property type="entry name" value="ZF_RING_2"/>
    <property type="match status" value="1"/>
</dbReference>
<dbReference type="GeneID" id="77676205"/>
<comment type="caution">
    <text evidence="8">The sequence shown here is derived from an EMBL/GenBank/DDBJ whole genome shotgun (WGS) entry which is preliminary data.</text>
</comment>
<proteinExistence type="predicted"/>
<evidence type="ECO:0000256" key="5">
    <source>
        <dbReference type="SAM" id="Phobius"/>
    </source>
</evidence>
<feature type="transmembrane region" description="Helical" evidence="5">
    <location>
        <begin position="588"/>
        <end position="606"/>
    </location>
</feature>
<dbReference type="InterPro" id="IPR001841">
    <property type="entry name" value="Znf_RING"/>
</dbReference>
<keyword evidence="3" id="KW-0862">Zinc</keyword>
<evidence type="ECO:0000313" key="9">
    <source>
        <dbReference type="Proteomes" id="UP000054524"/>
    </source>
</evidence>
<gene>
    <name evidence="8" type="ORF">NESG_01232</name>
</gene>
<reference evidence="8 9" key="1">
    <citation type="journal article" date="2014" name="Genome Announc.">
        <title>Genome Sequence of the Microsporidian Species Nematocida sp1 Strain ERTm6 (ATCC PRA-372).</title>
        <authorList>
            <person name="Bakowski M.A."/>
            <person name="Priest M."/>
            <person name="Young S."/>
            <person name="Cuomo C.A."/>
            <person name="Troemel E.R."/>
        </authorList>
    </citation>
    <scope>NUCLEOTIDE SEQUENCE [LARGE SCALE GENOMIC DNA]</scope>
    <source>
        <strain evidence="8 9">ERTm6</strain>
    </source>
</reference>
<keyword evidence="5" id="KW-1133">Transmembrane helix</keyword>
<feature type="transmembrane region" description="Helical" evidence="5">
    <location>
        <begin position="383"/>
        <end position="401"/>
    </location>
</feature>
<evidence type="ECO:0000259" key="6">
    <source>
        <dbReference type="PROSITE" id="PS50089"/>
    </source>
</evidence>
<dbReference type="AlphaFoldDB" id="A0A086J1U9"/>
<organism evidence="8 9">
    <name type="scientific">Nematocida ausubeli (strain ATCC PRA-371 / ERTm2)</name>
    <name type="common">Nematode killer fungus</name>
    <dbReference type="NCBI Taxonomy" id="1913371"/>
    <lineage>
        <taxon>Eukaryota</taxon>
        <taxon>Fungi</taxon>
        <taxon>Fungi incertae sedis</taxon>
        <taxon>Microsporidia</taxon>
        <taxon>Nematocida</taxon>
    </lineage>
</organism>
<keyword evidence="5" id="KW-0812">Transmembrane</keyword>
<keyword evidence="5" id="KW-0472">Membrane</keyword>
<dbReference type="InterPro" id="IPR013083">
    <property type="entry name" value="Znf_RING/FYVE/PHD"/>
</dbReference>
<evidence type="ECO:0000313" key="8">
    <source>
        <dbReference type="EMBL" id="KFG26117.1"/>
    </source>
</evidence>
<dbReference type="Gene3D" id="3.30.40.10">
    <property type="entry name" value="Zinc/RING finger domain, C3HC4 (zinc finger)"/>
    <property type="match status" value="1"/>
</dbReference>
<dbReference type="InterPro" id="IPR011016">
    <property type="entry name" value="Znf_RING-CH"/>
</dbReference>
<evidence type="ECO:0000256" key="2">
    <source>
        <dbReference type="ARBA" id="ARBA00022771"/>
    </source>
</evidence>